<dbReference type="Proteomes" id="UP000272771">
    <property type="component" value="Chromosome"/>
</dbReference>
<sequence length="283" mass="30424">MAHTVWNAAVAYAAGNNAGTAALAAGGSETVTPILSNWLFKEKDPSKLTEDQKETLATINRLLGSGIGAAGGNADNALSDGLIARNVAEQNNMTRAGKGVVVPLFGALYCALDKHCGSVTDTFTGMMSEQIKSAQEEREKLFPILNDGKGGGEKAQVPKHPVSRSATGAPMPPDDEDNGKNDLDVNVNKILKQSNRLSNRNSLTQYEKNMPNRTDREAWQQAQKDFDSLKLQNIRTINTQYGQGRIGILNDGRTVIVRPGSSNGSPTLQINSKSSNKVIKIRY</sequence>
<evidence type="ECO:0000313" key="3">
    <source>
        <dbReference type="Proteomes" id="UP000272771"/>
    </source>
</evidence>
<dbReference type="OrthoDB" id="8608521at2"/>
<dbReference type="EMBL" id="LR134533">
    <property type="protein sequence ID" value="VEJ49081.1"/>
    <property type="molecule type" value="Genomic_DNA"/>
</dbReference>
<organism evidence="2 3">
    <name type="scientific">Neisseria weaveri</name>
    <dbReference type="NCBI Taxonomy" id="28091"/>
    <lineage>
        <taxon>Bacteria</taxon>
        <taxon>Pseudomonadati</taxon>
        <taxon>Pseudomonadota</taxon>
        <taxon>Betaproteobacteria</taxon>
        <taxon>Neisseriales</taxon>
        <taxon>Neisseriaceae</taxon>
        <taxon>Neisseria</taxon>
    </lineage>
</organism>
<reference evidence="2 3" key="1">
    <citation type="submission" date="2018-12" db="EMBL/GenBank/DDBJ databases">
        <authorList>
            <consortium name="Pathogen Informatics"/>
        </authorList>
    </citation>
    <scope>NUCLEOTIDE SEQUENCE [LARGE SCALE GENOMIC DNA]</scope>
    <source>
        <strain evidence="2 3">NCTC12742</strain>
    </source>
</reference>
<dbReference type="RefSeq" id="WP_126382052.1">
    <property type="nucleotide sequence ID" value="NZ_LR134533.1"/>
</dbReference>
<keyword evidence="3" id="KW-1185">Reference proteome</keyword>
<evidence type="ECO:0000313" key="2">
    <source>
        <dbReference type="EMBL" id="VEJ49081.1"/>
    </source>
</evidence>
<name>A0A448VH35_9NEIS</name>
<protein>
    <submittedName>
        <fullName evidence="2">Hemagglutinin/hemolysin-like protein</fullName>
    </submittedName>
</protein>
<dbReference type="AlphaFoldDB" id="A0A448VH35"/>
<gene>
    <name evidence="2" type="ORF">NCTC12742_00020</name>
</gene>
<accession>A0A448VH35</accession>
<evidence type="ECO:0000256" key="1">
    <source>
        <dbReference type="SAM" id="MobiDB-lite"/>
    </source>
</evidence>
<proteinExistence type="predicted"/>
<feature type="region of interest" description="Disordered" evidence="1">
    <location>
        <begin position="145"/>
        <end position="181"/>
    </location>
</feature>